<comment type="similarity">
    <text evidence="6">Belongs to the class I-like SAM-binding methyltransferase superfamily. RNA M5U methyltransferase family.</text>
</comment>
<dbReference type="GO" id="GO:0070041">
    <property type="term" value="F:rRNA (uridine-C5-)-methyltransferase activity"/>
    <property type="evidence" value="ECO:0007669"/>
    <property type="project" value="TreeGrafter"/>
</dbReference>
<gene>
    <name evidence="8" type="ORF">SAMN02927900_00574</name>
</gene>
<dbReference type="InterPro" id="IPR030390">
    <property type="entry name" value="MeTrfase_TrmA_AS"/>
</dbReference>
<keyword evidence="1" id="KW-0004">4Fe-4S</keyword>
<evidence type="ECO:0000256" key="7">
    <source>
        <dbReference type="PROSITE-ProRule" id="PRU10015"/>
    </source>
</evidence>
<name>A0A1G4PI13_9HYPH</name>
<dbReference type="SUPFAM" id="SSF50249">
    <property type="entry name" value="Nucleic acid-binding proteins"/>
    <property type="match status" value="1"/>
</dbReference>
<organism evidence="8 9">
    <name type="scientific">Rhizobium mongolense subsp. loessense</name>
    <dbReference type="NCBI Taxonomy" id="158890"/>
    <lineage>
        <taxon>Bacteria</taxon>
        <taxon>Pseudomonadati</taxon>
        <taxon>Pseudomonadota</taxon>
        <taxon>Alphaproteobacteria</taxon>
        <taxon>Hyphomicrobiales</taxon>
        <taxon>Rhizobiaceae</taxon>
        <taxon>Rhizobium/Agrobacterium group</taxon>
        <taxon>Rhizobium</taxon>
    </lineage>
</organism>
<dbReference type="Pfam" id="PF05958">
    <property type="entry name" value="tRNA_U5-meth_tr"/>
    <property type="match status" value="1"/>
</dbReference>
<evidence type="ECO:0000256" key="1">
    <source>
        <dbReference type="ARBA" id="ARBA00022485"/>
    </source>
</evidence>
<dbReference type="CDD" id="cd02440">
    <property type="entry name" value="AdoMet_MTases"/>
    <property type="match status" value="1"/>
</dbReference>
<dbReference type="InterPro" id="IPR012340">
    <property type="entry name" value="NA-bd_OB-fold"/>
</dbReference>
<reference evidence="8 9" key="1">
    <citation type="submission" date="2016-10" db="EMBL/GenBank/DDBJ databases">
        <authorList>
            <person name="de Groot N.N."/>
        </authorList>
    </citation>
    <scope>NUCLEOTIDE SEQUENCE [LARGE SCALE GENOMIC DNA]</scope>
    <source>
        <strain evidence="8 9">CGMCC 1.3401</strain>
    </source>
</reference>
<keyword evidence="4 6" id="KW-0949">S-adenosyl-L-methionine</keyword>
<dbReference type="AlphaFoldDB" id="A0A1G4PI13"/>
<dbReference type="Gene3D" id="3.40.50.150">
    <property type="entry name" value="Vaccinia Virus protein VP39"/>
    <property type="match status" value="1"/>
</dbReference>
<dbReference type="Gene3D" id="2.40.50.1070">
    <property type="match status" value="1"/>
</dbReference>
<keyword evidence="5" id="KW-0411">Iron-sulfur</keyword>
<evidence type="ECO:0000256" key="2">
    <source>
        <dbReference type="ARBA" id="ARBA00022603"/>
    </source>
</evidence>
<evidence type="ECO:0000256" key="6">
    <source>
        <dbReference type="PROSITE-ProRule" id="PRU01024"/>
    </source>
</evidence>
<evidence type="ECO:0000256" key="5">
    <source>
        <dbReference type="ARBA" id="ARBA00023014"/>
    </source>
</evidence>
<dbReference type="PANTHER" id="PTHR11061:SF49">
    <property type="entry name" value="23S RRNA (URACIL(1939)-C(5))-METHYLTRANSFERASE RLMD"/>
    <property type="match status" value="1"/>
</dbReference>
<keyword evidence="3 6" id="KW-0808">Transferase</keyword>
<keyword evidence="1" id="KW-0408">Iron</keyword>
<keyword evidence="2 6" id="KW-0489">Methyltransferase</keyword>
<dbReference type="GO" id="GO:0051539">
    <property type="term" value="F:4 iron, 4 sulfur cluster binding"/>
    <property type="evidence" value="ECO:0007669"/>
    <property type="project" value="UniProtKB-KW"/>
</dbReference>
<accession>A0A1G4PI13</accession>
<dbReference type="Proteomes" id="UP000199542">
    <property type="component" value="Unassembled WGS sequence"/>
</dbReference>
<feature type="binding site" evidence="6">
    <location>
        <position position="280"/>
    </location>
    <ligand>
        <name>S-adenosyl-L-methionine</name>
        <dbReference type="ChEBI" id="CHEBI:59789"/>
    </ligand>
</feature>
<evidence type="ECO:0000256" key="3">
    <source>
        <dbReference type="ARBA" id="ARBA00022679"/>
    </source>
</evidence>
<dbReference type="InterPro" id="IPR029063">
    <property type="entry name" value="SAM-dependent_MTases_sf"/>
</dbReference>
<feature type="active site" description="Nucleophile" evidence="6">
    <location>
        <position position="374"/>
    </location>
</feature>
<protein>
    <submittedName>
        <fullName evidence="8">23S rRNA (Uracil1939-C5)-methyltransferase</fullName>
    </submittedName>
</protein>
<evidence type="ECO:0000313" key="8">
    <source>
        <dbReference type="EMBL" id="SCW31963.1"/>
    </source>
</evidence>
<proteinExistence type="inferred from homology"/>
<dbReference type="InterPro" id="IPR010280">
    <property type="entry name" value="U5_MeTrfase_fam"/>
</dbReference>
<dbReference type="PROSITE" id="PS01230">
    <property type="entry name" value="TRMA_1"/>
    <property type="match status" value="1"/>
</dbReference>
<evidence type="ECO:0000256" key="4">
    <source>
        <dbReference type="ARBA" id="ARBA00022691"/>
    </source>
</evidence>
<keyword evidence="1" id="KW-0479">Metal-binding</keyword>
<dbReference type="PANTHER" id="PTHR11061">
    <property type="entry name" value="RNA M5U METHYLTRANSFERASE"/>
    <property type="match status" value="1"/>
</dbReference>
<dbReference type="RefSeq" id="WP_092583453.1">
    <property type="nucleotide sequence ID" value="NZ_FMTM01000001.1"/>
</dbReference>
<dbReference type="PROSITE" id="PS51687">
    <property type="entry name" value="SAM_MT_RNA_M5U"/>
    <property type="match status" value="1"/>
</dbReference>
<feature type="binding site" evidence="6">
    <location>
        <position position="253"/>
    </location>
    <ligand>
        <name>S-adenosyl-L-methionine</name>
        <dbReference type="ChEBI" id="CHEBI:59789"/>
    </ligand>
</feature>
<sequence>MSTETVTIQKLGGQGDGIADGADGPIYVPFSLPGESVAIARVKNHGTIMSIAKPSADRQEPPCRHFGPDGVNGTCGGCTLQHMADQPYRTFKRQLVIDALKSKGISSEVGELVPAHPGERRRVVFAARKTEKDMLIGFNQAESHHIVAIEECPISSAAILARLPAIKAIGAALATSAEAFRISVLETLSGLDLAVDGIKKMPDPQRRKAIETVLGLRGIARVSLNGEILVEPSKPIVDFGGVQVSPPAGSFTQATKPAEETMAELVLAHLAKTKRIADLFAGAGTFSLRLARIGRVHAVDGEEKALVALDQAARKAQGLKPVSVEKRDLFRRPLMTSELKVYDAVVFDPPRAGAEFQCRELARSTVKKIAAVSCNPLTLARDLTILIEGGYRITGVTPIDQFLWTSHVEVVATLEKIGPGSR</sequence>
<dbReference type="GO" id="GO:0070475">
    <property type="term" value="P:rRNA base methylation"/>
    <property type="evidence" value="ECO:0007669"/>
    <property type="project" value="TreeGrafter"/>
</dbReference>
<dbReference type="EMBL" id="FMTM01000001">
    <property type="protein sequence ID" value="SCW31963.1"/>
    <property type="molecule type" value="Genomic_DNA"/>
</dbReference>
<feature type="binding site" evidence="6">
    <location>
        <position position="300"/>
    </location>
    <ligand>
        <name>S-adenosyl-L-methionine</name>
        <dbReference type="ChEBI" id="CHEBI:59789"/>
    </ligand>
</feature>
<feature type="binding site" evidence="6">
    <location>
        <position position="348"/>
    </location>
    <ligand>
        <name>S-adenosyl-L-methionine</name>
        <dbReference type="ChEBI" id="CHEBI:59789"/>
    </ligand>
</feature>
<dbReference type="SUPFAM" id="SSF53335">
    <property type="entry name" value="S-adenosyl-L-methionine-dependent methyltransferases"/>
    <property type="match status" value="1"/>
</dbReference>
<feature type="active site" evidence="7">
    <location>
        <position position="374"/>
    </location>
</feature>
<evidence type="ECO:0000313" key="9">
    <source>
        <dbReference type="Proteomes" id="UP000199542"/>
    </source>
</evidence>
<dbReference type="Gene3D" id="2.40.50.140">
    <property type="entry name" value="Nucleic acid-binding proteins"/>
    <property type="match status" value="1"/>
</dbReference>